<dbReference type="AlphaFoldDB" id="A0A0B2UTI8"/>
<gene>
    <name evidence="2" type="ORF">Tcan_01373</name>
</gene>
<evidence type="ECO:0000313" key="2">
    <source>
        <dbReference type="EMBL" id="KHN72195.1"/>
    </source>
</evidence>
<dbReference type="Proteomes" id="UP000031036">
    <property type="component" value="Unassembled WGS sequence"/>
</dbReference>
<feature type="non-terminal residue" evidence="2">
    <location>
        <position position="142"/>
    </location>
</feature>
<feature type="non-terminal residue" evidence="2">
    <location>
        <position position="1"/>
    </location>
</feature>
<name>A0A0B2UTI8_TOXCA</name>
<dbReference type="EMBL" id="JPKZ01003284">
    <property type="protein sequence ID" value="KHN72195.1"/>
    <property type="molecule type" value="Genomic_DNA"/>
</dbReference>
<accession>A0A0B2UTI8</accession>
<evidence type="ECO:0000256" key="1">
    <source>
        <dbReference type="SAM" id="MobiDB-lite"/>
    </source>
</evidence>
<keyword evidence="3" id="KW-1185">Reference proteome</keyword>
<feature type="compositionally biased region" description="Polar residues" evidence="1">
    <location>
        <begin position="38"/>
        <end position="61"/>
    </location>
</feature>
<proteinExistence type="predicted"/>
<feature type="region of interest" description="Disordered" evidence="1">
    <location>
        <begin position="38"/>
        <end position="67"/>
    </location>
</feature>
<protein>
    <submittedName>
        <fullName evidence="2">Uncharacterized protein</fullName>
    </submittedName>
</protein>
<sequence length="142" mass="15773">RIISLHWEQNRSTRQIQYANPGKVWLVRFCGPSDRRSYGNQQSRYLRPSQVSSQSATANGNSHHHQSQIPCRICTPSCALASLPSGRFDRNNKSNGKQSTCRVSSLISAPSNRYNIRVNILAQVPSPTVAPPIIRPSTSSTK</sequence>
<evidence type="ECO:0000313" key="3">
    <source>
        <dbReference type="Proteomes" id="UP000031036"/>
    </source>
</evidence>
<organism evidence="2 3">
    <name type="scientific">Toxocara canis</name>
    <name type="common">Canine roundworm</name>
    <dbReference type="NCBI Taxonomy" id="6265"/>
    <lineage>
        <taxon>Eukaryota</taxon>
        <taxon>Metazoa</taxon>
        <taxon>Ecdysozoa</taxon>
        <taxon>Nematoda</taxon>
        <taxon>Chromadorea</taxon>
        <taxon>Rhabditida</taxon>
        <taxon>Spirurina</taxon>
        <taxon>Ascaridomorpha</taxon>
        <taxon>Ascaridoidea</taxon>
        <taxon>Toxocaridae</taxon>
        <taxon>Toxocara</taxon>
    </lineage>
</organism>
<comment type="caution">
    <text evidence="2">The sequence shown here is derived from an EMBL/GenBank/DDBJ whole genome shotgun (WGS) entry which is preliminary data.</text>
</comment>
<reference evidence="2 3" key="1">
    <citation type="submission" date="2014-11" db="EMBL/GenBank/DDBJ databases">
        <title>Genetic blueprint of the zoonotic pathogen Toxocara canis.</title>
        <authorList>
            <person name="Zhu X.-Q."/>
            <person name="Korhonen P.K."/>
            <person name="Cai H."/>
            <person name="Young N.D."/>
            <person name="Nejsum P."/>
            <person name="von Samson-Himmelstjerna G."/>
            <person name="Boag P.R."/>
            <person name="Tan P."/>
            <person name="Li Q."/>
            <person name="Min J."/>
            <person name="Yang Y."/>
            <person name="Wang X."/>
            <person name="Fang X."/>
            <person name="Hall R.S."/>
            <person name="Hofmann A."/>
            <person name="Sternberg P.W."/>
            <person name="Jex A.R."/>
            <person name="Gasser R.B."/>
        </authorList>
    </citation>
    <scope>NUCLEOTIDE SEQUENCE [LARGE SCALE GENOMIC DNA]</scope>
    <source>
        <strain evidence="2">PN_DK_2014</strain>
    </source>
</reference>